<dbReference type="PANTHER" id="PTHR43157">
    <property type="entry name" value="PHOSPHATIDYLINOSITOL-GLYCAN BIOSYNTHESIS CLASS F PROTEIN-RELATED"/>
    <property type="match status" value="1"/>
</dbReference>
<keyword evidence="3" id="KW-1185">Reference proteome</keyword>
<evidence type="ECO:0000256" key="1">
    <source>
        <dbReference type="ARBA" id="ARBA00023002"/>
    </source>
</evidence>
<keyword evidence="1" id="KW-0560">Oxidoreductase</keyword>
<dbReference type="PRINTS" id="PR00081">
    <property type="entry name" value="GDHRDH"/>
</dbReference>
<dbReference type="Pfam" id="PF00106">
    <property type="entry name" value="adh_short"/>
    <property type="match status" value="1"/>
</dbReference>
<protein>
    <submittedName>
        <fullName evidence="2">Short-chain dehydrogenase/reductase</fullName>
    </submittedName>
</protein>
<dbReference type="NCBIfam" id="NF004846">
    <property type="entry name" value="PRK06197.1"/>
    <property type="match status" value="1"/>
</dbReference>
<dbReference type="SUPFAM" id="SSF51735">
    <property type="entry name" value="NAD(P)-binding Rossmann-fold domains"/>
    <property type="match status" value="1"/>
</dbReference>
<gene>
    <name evidence="2" type="ORF">PEPS_33730</name>
</gene>
<dbReference type="CDD" id="cd05327">
    <property type="entry name" value="retinol-DH_like_SDR_c_like"/>
    <property type="match status" value="1"/>
</dbReference>
<organism evidence="2 3">
    <name type="scientific">Persicobacter psychrovividus</name>
    <dbReference type="NCBI Taxonomy" id="387638"/>
    <lineage>
        <taxon>Bacteria</taxon>
        <taxon>Pseudomonadati</taxon>
        <taxon>Bacteroidota</taxon>
        <taxon>Cytophagia</taxon>
        <taxon>Cytophagales</taxon>
        <taxon>Persicobacteraceae</taxon>
        <taxon>Persicobacter</taxon>
    </lineage>
</organism>
<dbReference type="Proteomes" id="UP001354989">
    <property type="component" value="Plasmid pPP1"/>
</dbReference>
<geneLocation type="plasmid" evidence="2 3">
    <name>pPP1</name>
</geneLocation>
<keyword evidence="2" id="KW-0614">Plasmid</keyword>
<name>A0ABN6LH14_9BACT</name>
<sequence length="307" mass="33683">MPFDLENVAVQPRYVAIITGANSGIGLETAKALARKQMTVVMACRNAEKALQAISTIKTAVPEAKLTFIPLDLANFSSIEEFARKFKEEFQQLHLLINNAGVMVPPLSYTEEGFESQIGINYLGHFHLTNLLFPLLDNTPDSRVVSLSSIAHKGAKIDFNNLNAEKGYSKMKAYAQSKLACLMFALEFNRKLHKIQSGVKSVVAHPGVSPTNLMQHLPDLLLKISAPLMPMISHEPQEAAQPIIMAALDPEAIGGEYFGPTGFKEMKGPPGIVQANTNAHDQRVAEQLWEAAELYTNKKFSVITVPN</sequence>
<dbReference type="EMBL" id="AP025293">
    <property type="protein sequence ID" value="BDD01093.1"/>
    <property type="molecule type" value="Genomic_DNA"/>
</dbReference>
<dbReference type="Gene3D" id="3.40.50.720">
    <property type="entry name" value="NAD(P)-binding Rossmann-like Domain"/>
    <property type="match status" value="1"/>
</dbReference>
<proteinExistence type="predicted"/>
<reference evidence="2 3" key="1">
    <citation type="submission" date="2021-12" db="EMBL/GenBank/DDBJ databases">
        <title>Genome sequencing of bacteria with rrn-lacking chromosome and rrn-plasmid.</title>
        <authorList>
            <person name="Anda M."/>
            <person name="Iwasaki W."/>
        </authorList>
    </citation>
    <scope>NUCLEOTIDE SEQUENCE [LARGE SCALE GENOMIC DNA]</scope>
    <source>
        <strain evidence="2 3">NBRC 101262</strain>
        <plasmid evidence="2 3">pPP1</plasmid>
    </source>
</reference>
<evidence type="ECO:0000313" key="3">
    <source>
        <dbReference type="Proteomes" id="UP001354989"/>
    </source>
</evidence>
<evidence type="ECO:0000313" key="2">
    <source>
        <dbReference type="EMBL" id="BDD01093.1"/>
    </source>
</evidence>
<dbReference type="RefSeq" id="WP_338398271.1">
    <property type="nucleotide sequence ID" value="NZ_AP025293.1"/>
</dbReference>
<dbReference type="InterPro" id="IPR002347">
    <property type="entry name" value="SDR_fam"/>
</dbReference>
<accession>A0ABN6LH14</accession>
<dbReference type="InterPro" id="IPR036291">
    <property type="entry name" value="NAD(P)-bd_dom_sf"/>
</dbReference>
<dbReference type="PANTHER" id="PTHR43157:SF31">
    <property type="entry name" value="PHOSPHATIDYLINOSITOL-GLYCAN BIOSYNTHESIS CLASS F PROTEIN"/>
    <property type="match status" value="1"/>
</dbReference>